<comment type="similarity">
    <text evidence="2">Belongs to the UPF0702 family.</text>
</comment>
<evidence type="ECO:0000259" key="9">
    <source>
        <dbReference type="Pfam" id="PF20730"/>
    </source>
</evidence>
<keyword evidence="5 7" id="KW-1133">Transmembrane helix</keyword>
<comment type="subcellular location">
    <subcellularLocation>
        <location evidence="1">Cell membrane</location>
        <topology evidence="1">Multi-pass membrane protein</topology>
    </subcellularLocation>
</comment>
<dbReference type="Gene3D" id="3.30.240.20">
    <property type="entry name" value="bsu07140 like domains"/>
    <property type="match status" value="2"/>
</dbReference>
<keyword evidence="3" id="KW-1003">Cell membrane</keyword>
<name>A0ABR9QLS7_9BACI</name>
<evidence type="ECO:0000256" key="5">
    <source>
        <dbReference type="ARBA" id="ARBA00022989"/>
    </source>
</evidence>
<evidence type="ECO:0000259" key="8">
    <source>
        <dbReference type="Pfam" id="PF04239"/>
    </source>
</evidence>
<organism evidence="10 11">
    <name type="scientific">Litchfieldia luteola</name>
    <dbReference type="NCBI Taxonomy" id="682179"/>
    <lineage>
        <taxon>Bacteria</taxon>
        <taxon>Bacillati</taxon>
        <taxon>Bacillota</taxon>
        <taxon>Bacilli</taxon>
        <taxon>Bacillales</taxon>
        <taxon>Bacillaceae</taxon>
        <taxon>Litchfieldia</taxon>
    </lineage>
</organism>
<keyword evidence="11" id="KW-1185">Reference proteome</keyword>
<evidence type="ECO:0000256" key="4">
    <source>
        <dbReference type="ARBA" id="ARBA00022692"/>
    </source>
</evidence>
<feature type="domain" description="YetF-like N-terminal transmembrane" evidence="9">
    <location>
        <begin position="3"/>
        <end position="78"/>
    </location>
</feature>
<evidence type="ECO:0000313" key="11">
    <source>
        <dbReference type="Proteomes" id="UP001516662"/>
    </source>
</evidence>
<evidence type="ECO:0000256" key="6">
    <source>
        <dbReference type="ARBA" id="ARBA00023136"/>
    </source>
</evidence>
<dbReference type="InterPro" id="IPR023090">
    <property type="entry name" value="UPF0702_alpha/beta_dom_sf"/>
</dbReference>
<dbReference type="Pfam" id="PF20730">
    <property type="entry name" value="YetF_N"/>
    <property type="match status" value="1"/>
</dbReference>
<feature type="transmembrane region" description="Helical" evidence="7">
    <location>
        <begin position="58"/>
        <end position="78"/>
    </location>
</feature>
<gene>
    <name evidence="10" type="ORF">IMZ08_15450</name>
</gene>
<dbReference type="PANTHER" id="PTHR34582">
    <property type="entry name" value="UPF0702 TRANSMEMBRANE PROTEIN YCAP"/>
    <property type="match status" value="1"/>
</dbReference>
<dbReference type="Proteomes" id="UP001516662">
    <property type="component" value="Unassembled WGS sequence"/>
</dbReference>
<evidence type="ECO:0000256" key="2">
    <source>
        <dbReference type="ARBA" id="ARBA00006448"/>
    </source>
</evidence>
<dbReference type="InterPro" id="IPR048454">
    <property type="entry name" value="YetF_N"/>
</dbReference>
<proteinExistence type="inferred from homology"/>
<dbReference type="RefSeq" id="WP_193538082.1">
    <property type="nucleotide sequence ID" value="NZ_JADCLJ010000022.1"/>
</dbReference>
<evidence type="ECO:0000256" key="1">
    <source>
        <dbReference type="ARBA" id="ARBA00004651"/>
    </source>
</evidence>
<dbReference type="InterPro" id="IPR007353">
    <property type="entry name" value="DUF421"/>
</dbReference>
<accession>A0ABR9QLS7</accession>
<keyword evidence="6 7" id="KW-0472">Membrane</keyword>
<dbReference type="EMBL" id="JADCLJ010000022">
    <property type="protein sequence ID" value="MBE4909447.1"/>
    <property type="molecule type" value="Genomic_DNA"/>
</dbReference>
<comment type="caution">
    <text evidence="10">The sequence shown here is derived from an EMBL/GenBank/DDBJ whole genome shotgun (WGS) entry which is preliminary data.</text>
</comment>
<dbReference type="Pfam" id="PF04239">
    <property type="entry name" value="DUF421"/>
    <property type="match status" value="1"/>
</dbReference>
<feature type="transmembrane region" description="Helical" evidence="7">
    <location>
        <begin position="6"/>
        <end position="25"/>
    </location>
</feature>
<reference evidence="10 11" key="1">
    <citation type="submission" date="2020-10" db="EMBL/GenBank/DDBJ databases">
        <title>Bacillus sp. HD4P25, an endophyte from a halophyte.</title>
        <authorList>
            <person name="Sun J.-Q."/>
        </authorList>
    </citation>
    <scope>NUCLEOTIDE SEQUENCE [LARGE SCALE GENOMIC DNA]</scope>
    <source>
        <strain evidence="10 11">YIM 93174</strain>
    </source>
</reference>
<evidence type="ECO:0000313" key="10">
    <source>
        <dbReference type="EMBL" id="MBE4909447.1"/>
    </source>
</evidence>
<feature type="domain" description="YetF C-terminal" evidence="8">
    <location>
        <begin position="80"/>
        <end position="213"/>
    </location>
</feature>
<evidence type="ECO:0000256" key="3">
    <source>
        <dbReference type="ARBA" id="ARBA00022475"/>
    </source>
</evidence>
<sequence length="224" mass="25090">MEYSKVAIDLICGFVALFVLTKIVGKTSISQITPFDFISALVLGEIVGSGVFADEINAWHIIFALFIWGGLVYALEIISQKFKRSRAVLEGQPTVVIHKGKIDRERLKKSKLDIDQLQHLLRSKGTFSIRNVEYAILESDGSLSVLNKASFDPPSRKDHNMPLKSVYLPITMISDGEIIHDNLIEAGFDENWLKTQISSFGAKNAKEVLYAEWLEGEGLFVQKM</sequence>
<dbReference type="PANTHER" id="PTHR34582:SF5">
    <property type="entry name" value="UPF0702 TRANSMEMBRANE PROTEIN YETF"/>
    <property type="match status" value="1"/>
</dbReference>
<protein>
    <submittedName>
        <fullName evidence="10">DUF421 domain-containing protein</fullName>
    </submittedName>
</protein>
<keyword evidence="4 7" id="KW-0812">Transmembrane</keyword>
<evidence type="ECO:0000256" key="7">
    <source>
        <dbReference type="SAM" id="Phobius"/>
    </source>
</evidence>